<feature type="region of interest" description="Disordered" evidence="1">
    <location>
        <begin position="28"/>
        <end position="63"/>
    </location>
</feature>
<dbReference type="AlphaFoldDB" id="A0A8J8KH72"/>
<reference evidence="3" key="1">
    <citation type="submission" date="2020-06" db="EMBL/GenBank/DDBJ databases">
        <title>Haloterrigena sp. nov., an extremely halophilic archaeon isolated from a saline sediment.</title>
        <authorList>
            <person name="Liu B.-B."/>
        </authorList>
    </citation>
    <scope>NUCLEOTIDE SEQUENCE</scope>
    <source>
        <strain evidence="3">SYSU A121-1</strain>
    </source>
</reference>
<dbReference type="Gene3D" id="3.10.180.10">
    <property type="entry name" value="2,3-Dihydroxybiphenyl 1,2-Dioxygenase, domain 1"/>
    <property type="match status" value="1"/>
</dbReference>
<dbReference type="InterPro" id="IPR029068">
    <property type="entry name" value="Glyas_Bleomycin-R_OHBP_Dase"/>
</dbReference>
<dbReference type="PANTHER" id="PTHR35908:SF1">
    <property type="entry name" value="CONSERVED PROTEIN"/>
    <property type="match status" value="1"/>
</dbReference>
<dbReference type="PROSITE" id="PS51819">
    <property type="entry name" value="VOC"/>
    <property type="match status" value="1"/>
</dbReference>
<evidence type="ECO:0000313" key="3">
    <source>
        <dbReference type="EMBL" id="NUB92787.1"/>
    </source>
</evidence>
<feature type="domain" description="VOC" evidence="2">
    <location>
        <begin position="3"/>
        <end position="127"/>
    </location>
</feature>
<dbReference type="OrthoDB" id="225192at2157"/>
<dbReference type="EMBL" id="JABURA010000001">
    <property type="protein sequence ID" value="NUB92787.1"/>
    <property type="molecule type" value="Genomic_DNA"/>
</dbReference>
<evidence type="ECO:0000256" key="1">
    <source>
        <dbReference type="SAM" id="MobiDB-lite"/>
    </source>
</evidence>
<dbReference type="Pfam" id="PF18029">
    <property type="entry name" value="Glyoxalase_6"/>
    <property type="match status" value="1"/>
</dbReference>
<dbReference type="PANTHER" id="PTHR35908">
    <property type="entry name" value="HYPOTHETICAL FUSION PROTEIN"/>
    <property type="match status" value="1"/>
</dbReference>
<comment type="caution">
    <text evidence="3">The sequence shown here is derived from an EMBL/GenBank/DDBJ whole genome shotgun (WGS) entry which is preliminary data.</text>
</comment>
<gene>
    <name evidence="3" type="ORF">HT576_17410</name>
</gene>
<dbReference type="RefSeq" id="WP_174702666.1">
    <property type="nucleotide sequence ID" value="NZ_JABURA010000001.1"/>
</dbReference>
<evidence type="ECO:0000313" key="4">
    <source>
        <dbReference type="Proteomes" id="UP000728647"/>
    </source>
</evidence>
<sequence length="130" mass="14729">MISIEKITFACNSPDRLATFWERALERDRVPLPAEPPDETDDPDHVLLAAPDDRSPPLLFKRLPKGSTEDIPIHLDLATEDRAATVKRLEELGASAVETKRERFTDRTEEWTVMEDPEGNGFCVCDRAPR</sequence>
<evidence type="ECO:0000259" key="2">
    <source>
        <dbReference type="PROSITE" id="PS51819"/>
    </source>
</evidence>
<dbReference type="InterPro" id="IPR037523">
    <property type="entry name" value="VOC_core"/>
</dbReference>
<dbReference type="SUPFAM" id="SSF54593">
    <property type="entry name" value="Glyoxalase/Bleomycin resistance protein/Dihydroxybiphenyl dioxygenase"/>
    <property type="match status" value="1"/>
</dbReference>
<accession>A0A8J8KH72</accession>
<dbReference type="CDD" id="cd06587">
    <property type="entry name" value="VOC"/>
    <property type="match status" value="1"/>
</dbReference>
<name>A0A8J8KH72_9EURY</name>
<dbReference type="InterPro" id="IPR041581">
    <property type="entry name" value="Glyoxalase_6"/>
</dbReference>
<protein>
    <submittedName>
        <fullName evidence="3">VOC family protein</fullName>
    </submittedName>
</protein>
<organism evidence="3 4">
    <name type="scientific">Haloterrigena gelatinilytica</name>
    <dbReference type="NCBI Taxonomy" id="2741724"/>
    <lineage>
        <taxon>Archaea</taxon>
        <taxon>Methanobacteriati</taxon>
        <taxon>Methanobacteriota</taxon>
        <taxon>Stenosarchaea group</taxon>
        <taxon>Halobacteria</taxon>
        <taxon>Halobacteriales</taxon>
        <taxon>Natrialbaceae</taxon>
        <taxon>Haloterrigena</taxon>
    </lineage>
</organism>
<dbReference type="Proteomes" id="UP000728647">
    <property type="component" value="Unassembled WGS sequence"/>
</dbReference>
<proteinExistence type="predicted"/>